<name>A0ABY6HV94_9ARCH</name>
<reference evidence="1" key="1">
    <citation type="submission" date="2022-09" db="EMBL/GenBank/DDBJ databases">
        <title>Actin cytoskeleton and complex cell architecture in an #Asgard archaeon.</title>
        <authorList>
            <person name="Ponce Toledo R.I."/>
            <person name="Schleper C."/>
            <person name="Rodrigues Oliveira T."/>
            <person name="Wollweber F."/>
            <person name="Xu J."/>
            <person name="Rittmann S."/>
            <person name="Klingl A."/>
            <person name="Pilhofer M."/>
        </authorList>
    </citation>
    <scope>NUCLEOTIDE SEQUENCE</scope>
    <source>
        <strain evidence="1">B-35</strain>
    </source>
</reference>
<sequence length="294" mass="34599">MSSDSEQFKICRQCHVVYKKLSQKFCGNGCQNKPPFFIEGKKRNSIEQREIILNKNEENIIRWVCISCKKEYTEKELQEIEYICECNAKNDFYPFTFKSCANVECKSSDNFHSLPLEAKACDLCGKTNFIINKSKSMQDLIPNLPNRTDHSEEWDLEKFDFFEDLAEERKNRNLPSITFTILNNNLKYILFGEGKVISMYDIIRDANGFTPDSIYEHLLEKYPKETTMFDIKYNSVTEEYTFKSIISMKEFELDPRFNPKSKAIIREAGIEFNLPEGKLLEFRGGIFKIHIWVY</sequence>
<organism evidence="1 2">
    <name type="scientific">Candidatus Lokiarchaeum ossiferum</name>
    <dbReference type="NCBI Taxonomy" id="2951803"/>
    <lineage>
        <taxon>Archaea</taxon>
        <taxon>Promethearchaeati</taxon>
        <taxon>Promethearchaeota</taxon>
        <taxon>Promethearchaeia</taxon>
        <taxon>Promethearchaeales</taxon>
        <taxon>Promethearchaeaceae</taxon>
        <taxon>Candidatus Lokiarchaeum</taxon>
    </lineage>
</organism>
<evidence type="ECO:0000313" key="2">
    <source>
        <dbReference type="Proteomes" id="UP001208689"/>
    </source>
</evidence>
<accession>A0ABY6HV94</accession>
<protein>
    <submittedName>
        <fullName evidence="1">Uncharacterized protein</fullName>
    </submittedName>
</protein>
<evidence type="ECO:0000313" key="1">
    <source>
        <dbReference type="EMBL" id="UYP46516.1"/>
    </source>
</evidence>
<proteinExistence type="predicted"/>
<dbReference type="EMBL" id="CP104013">
    <property type="protein sequence ID" value="UYP46516.1"/>
    <property type="molecule type" value="Genomic_DNA"/>
</dbReference>
<dbReference type="Proteomes" id="UP001208689">
    <property type="component" value="Chromosome"/>
</dbReference>
<keyword evidence="2" id="KW-1185">Reference proteome</keyword>
<gene>
    <name evidence="1" type="ORF">NEF87_002801</name>
</gene>